<name>A0ABZ3E7U5_9GAMM</name>
<evidence type="ECO:0000313" key="2">
    <source>
        <dbReference type="Proteomes" id="UP001445268"/>
    </source>
</evidence>
<accession>A0ABZ3E7U5</accession>
<gene>
    <name evidence="1" type="ORF">AAGT77_09565</name>
</gene>
<proteinExistence type="predicted"/>
<keyword evidence="2" id="KW-1185">Reference proteome</keyword>
<reference evidence="1 2" key="1">
    <citation type="submission" date="2024-04" db="EMBL/GenBank/DDBJ databases">
        <title>Marinobacter sp. SBY-1.</title>
        <authorList>
            <person name="Pan C."/>
        </authorList>
    </citation>
    <scope>NUCLEOTIDE SEQUENCE [LARGE SCALE GENOMIC DNA]</scope>
    <source>
        <strain evidence="1 2">SBY-1</strain>
    </source>
</reference>
<evidence type="ECO:0000313" key="1">
    <source>
        <dbReference type="EMBL" id="XAF55762.1"/>
    </source>
</evidence>
<dbReference type="RefSeq" id="WP_342632491.1">
    <property type="nucleotide sequence ID" value="NZ_CP152380.1"/>
</dbReference>
<dbReference type="Proteomes" id="UP001445268">
    <property type="component" value="Chromosome"/>
</dbReference>
<organism evidence="1 2">
    <name type="scientific">Marinobacter alkaliphilus</name>
    <dbReference type="NCBI Taxonomy" id="254719"/>
    <lineage>
        <taxon>Bacteria</taxon>
        <taxon>Pseudomonadati</taxon>
        <taxon>Pseudomonadota</taxon>
        <taxon>Gammaproteobacteria</taxon>
        <taxon>Pseudomonadales</taxon>
        <taxon>Marinobacteraceae</taxon>
        <taxon>Marinobacter</taxon>
    </lineage>
</organism>
<dbReference type="EMBL" id="CP152380">
    <property type="protein sequence ID" value="XAF55762.1"/>
    <property type="molecule type" value="Genomic_DNA"/>
</dbReference>
<protein>
    <submittedName>
        <fullName evidence="1">Uncharacterized protein</fullName>
    </submittedName>
</protein>
<sequence length="460" mass="50882">MAGDYIFLKFADRDVSVVITDGMGTQKPVVMAIGDKYRPGPFKQFAITNTDNENPAQVVLTVGNGDYSRQIIQGEVQTIAGVRRADGTLAPDTRYDICIPLQVIDDEKQEVQPGDVFKDIGMEPWTDDSQSSMWVRNGIVYRYYRNAMGPALIYMYDAETLQRIGEGQQVNNVESNTVVYNPVTDELYAIGDVLPGTFGHMYRMPAGEVFTASWKSAGWQADSGVVADRLSVSPGGQLELFYDLGSDTIGVKRYTTGGVLTVEKNLETRVALVFGLIHFNGVTATLQRDYKWYLRDSETLEIISEWLDVPAIFSHQIGTLGAWDNVNQCIIEQRNGSNKRYAITSYVINGRMVTGVQNANLIRKAGNLNITGATLRQLATGRHSLSGEVVKALLRQHYLETEGKTIGDNYLDHVFGIKTDTGLQRESGANSFKKVGISDSFDVTLPATIRITVDNEMPRA</sequence>